<dbReference type="PANTHER" id="PTHR42893">
    <property type="entry name" value="PROTEIN DETOXIFICATION 44, CHLOROPLASTIC-RELATED"/>
    <property type="match status" value="1"/>
</dbReference>
<evidence type="ECO:0000256" key="6">
    <source>
        <dbReference type="SAM" id="Phobius"/>
    </source>
</evidence>
<dbReference type="InterPro" id="IPR044644">
    <property type="entry name" value="DinF-like"/>
</dbReference>
<feature type="transmembrane region" description="Helical" evidence="6">
    <location>
        <begin position="57"/>
        <end position="75"/>
    </location>
</feature>
<accession>A0A8S9LYZ2</accession>
<evidence type="ECO:0000256" key="3">
    <source>
        <dbReference type="ARBA" id="ARBA00022692"/>
    </source>
</evidence>
<evidence type="ECO:0000256" key="1">
    <source>
        <dbReference type="ARBA" id="ARBA00004141"/>
    </source>
</evidence>
<evidence type="ECO:0000256" key="2">
    <source>
        <dbReference type="ARBA" id="ARBA00010199"/>
    </source>
</evidence>
<keyword evidence="4 6" id="KW-1133">Transmembrane helix</keyword>
<gene>
    <name evidence="7" type="ORF">F2Q70_00008562</name>
</gene>
<keyword evidence="3 6" id="KW-0812">Transmembrane</keyword>
<evidence type="ECO:0000256" key="4">
    <source>
        <dbReference type="ARBA" id="ARBA00022989"/>
    </source>
</evidence>
<keyword evidence="5 6" id="KW-0472">Membrane</keyword>
<feature type="transmembrane region" description="Helical" evidence="6">
    <location>
        <begin position="197"/>
        <end position="221"/>
    </location>
</feature>
<dbReference type="AlphaFoldDB" id="A0A8S9LYZ2"/>
<protein>
    <submittedName>
        <fullName evidence="7">Uncharacterized protein</fullName>
    </submittedName>
</protein>
<dbReference type="EMBL" id="QGKY02000089">
    <property type="protein sequence ID" value="KAF2610466.1"/>
    <property type="molecule type" value="Genomic_DNA"/>
</dbReference>
<proteinExistence type="inferred from homology"/>
<comment type="caution">
    <text evidence="7">The sequence shown here is derived from an EMBL/GenBank/DDBJ whole genome shotgun (WGS) entry which is preliminary data.</text>
</comment>
<comment type="subcellular location">
    <subcellularLocation>
        <location evidence="1">Membrane</location>
        <topology evidence="1">Multi-pass membrane protein</topology>
    </subcellularLocation>
</comment>
<sequence>MVIAGFISSLVMLLAAPTYGLAGIWTGLFIFMALRLVAGAWRLGTRTGPWKMLCHRIMIPSLVLDVTGFIVLIFISPPGPFPTLLRTLRTFSNSSFSFIHLLNVRSNGSAALLRLLEDSTEAEELCFKPLSSFTIALHRNRFALCILFSLGETSETEVETVLYISSGNTRGADVTATEHVIAGFISSLVMLLAAPTYGLAGIWTGLFIFMALRLVAGAWRLGTRTGPWKMLLLAPEKPE</sequence>
<dbReference type="GO" id="GO:0016020">
    <property type="term" value="C:membrane"/>
    <property type="evidence" value="ECO:0007669"/>
    <property type="project" value="UniProtKB-SubCell"/>
</dbReference>
<comment type="similarity">
    <text evidence="2">Belongs to the multi antimicrobial extrusion (MATE) (TC 2.A.66.1) family.</text>
</comment>
<dbReference type="PANTHER" id="PTHR42893:SF46">
    <property type="entry name" value="PROTEIN DETOXIFICATION 44, CHLOROPLASTIC"/>
    <property type="match status" value="1"/>
</dbReference>
<evidence type="ECO:0000313" key="7">
    <source>
        <dbReference type="EMBL" id="KAF2610466.1"/>
    </source>
</evidence>
<organism evidence="7">
    <name type="scientific">Brassica cretica</name>
    <name type="common">Mustard</name>
    <dbReference type="NCBI Taxonomy" id="69181"/>
    <lineage>
        <taxon>Eukaryota</taxon>
        <taxon>Viridiplantae</taxon>
        <taxon>Streptophyta</taxon>
        <taxon>Embryophyta</taxon>
        <taxon>Tracheophyta</taxon>
        <taxon>Spermatophyta</taxon>
        <taxon>Magnoliopsida</taxon>
        <taxon>eudicotyledons</taxon>
        <taxon>Gunneridae</taxon>
        <taxon>Pentapetalae</taxon>
        <taxon>rosids</taxon>
        <taxon>malvids</taxon>
        <taxon>Brassicales</taxon>
        <taxon>Brassicaceae</taxon>
        <taxon>Brassiceae</taxon>
        <taxon>Brassica</taxon>
    </lineage>
</organism>
<name>A0A8S9LYZ2_BRACR</name>
<evidence type="ECO:0000256" key="5">
    <source>
        <dbReference type="ARBA" id="ARBA00023136"/>
    </source>
</evidence>
<reference evidence="7" key="1">
    <citation type="submission" date="2019-12" db="EMBL/GenBank/DDBJ databases">
        <title>Genome sequencing and annotation of Brassica cretica.</title>
        <authorList>
            <person name="Studholme D.J."/>
            <person name="Sarris P.F."/>
        </authorList>
    </citation>
    <scope>NUCLEOTIDE SEQUENCE</scope>
    <source>
        <strain evidence="7">PFS-102/07</strain>
        <tissue evidence="7">Leaf</tissue>
    </source>
</reference>